<dbReference type="Proteomes" id="UP001139522">
    <property type="component" value="Unassembled WGS sequence"/>
</dbReference>
<gene>
    <name evidence="6" type="primary">traT</name>
    <name evidence="6" type="ORF">M3I01_001615</name>
</gene>
<dbReference type="RefSeq" id="WP_255894778.1">
    <property type="nucleotide sequence ID" value="NZ_JAMZEG020000001.1"/>
</dbReference>
<reference evidence="6" key="1">
    <citation type="submission" date="2023-01" db="EMBL/GenBank/DDBJ databases">
        <title>Psychroserpens sp. MSW6 and Marinomonas sp. RSW2, isolated from seawater.</title>
        <authorList>
            <person name="Kristyanto S."/>
            <person name="Jung J."/>
            <person name="Kim J.M."/>
            <person name="Jeon C.O."/>
        </authorList>
    </citation>
    <scope>NUCLEOTIDE SEQUENCE</scope>
    <source>
        <strain evidence="6">RSW2</strain>
    </source>
</reference>
<evidence type="ECO:0000256" key="1">
    <source>
        <dbReference type="ARBA" id="ARBA00004459"/>
    </source>
</evidence>
<sequence>MSGGSGSDNRRAGLFAGAAGFFADAIVEDAYFTFVMDVQMRERALDGDSVSNSTQNKSIKGISTGNAANLSLTKSSVKRGSDYNWIIYETRIVTTANQMNLKMEEALPAVKERTALSLSELML</sequence>
<keyword evidence="4" id="KW-0564">Palmitate</keyword>
<evidence type="ECO:0000256" key="3">
    <source>
        <dbReference type="ARBA" id="ARBA00023136"/>
    </source>
</evidence>
<evidence type="ECO:0000256" key="5">
    <source>
        <dbReference type="ARBA" id="ARBA00023288"/>
    </source>
</evidence>
<keyword evidence="2" id="KW-0732">Signal</keyword>
<comment type="caution">
    <text evidence="6">The sequence shown here is derived from an EMBL/GenBank/DDBJ whole genome shotgun (WGS) entry which is preliminary data.</text>
</comment>
<name>A0ABT5W9X7_9GAMM</name>
<keyword evidence="3" id="KW-0472">Membrane</keyword>
<accession>A0ABT5W9X7</accession>
<protein>
    <submittedName>
        <fullName evidence="6">Complement resistance protein TraT</fullName>
    </submittedName>
</protein>
<dbReference type="Pfam" id="PF05818">
    <property type="entry name" value="TraT"/>
    <property type="match status" value="1"/>
</dbReference>
<keyword evidence="7" id="KW-1185">Reference proteome</keyword>
<evidence type="ECO:0000256" key="2">
    <source>
        <dbReference type="ARBA" id="ARBA00022729"/>
    </source>
</evidence>
<evidence type="ECO:0000313" key="6">
    <source>
        <dbReference type="EMBL" id="MDE8601626.1"/>
    </source>
</evidence>
<dbReference type="InterPro" id="IPR008874">
    <property type="entry name" value="TraT_complement-R"/>
</dbReference>
<proteinExistence type="predicted"/>
<organism evidence="6 7">
    <name type="scientific">Marinomonas maritima</name>
    <dbReference type="NCBI Taxonomy" id="2940935"/>
    <lineage>
        <taxon>Bacteria</taxon>
        <taxon>Pseudomonadati</taxon>
        <taxon>Pseudomonadota</taxon>
        <taxon>Gammaproteobacteria</taxon>
        <taxon>Oceanospirillales</taxon>
        <taxon>Oceanospirillaceae</taxon>
        <taxon>Marinomonas</taxon>
    </lineage>
</organism>
<keyword evidence="5" id="KW-0449">Lipoprotein</keyword>
<evidence type="ECO:0000256" key="4">
    <source>
        <dbReference type="ARBA" id="ARBA00023139"/>
    </source>
</evidence>
<dbReference type="EMBL" id="JAMZEG020000001">
    <property type="protein sequence ID" value="MDE8601626.1"/>
    <property type="molecule type" value="Genomic_DNA"/>
</dbReference>
<evidence type="ECO:0000313" key="7">
    <source>
        <dbReference type="Proteomes" id="UP001139522"/>
    </source>
</evidence>
<comment type="subcellular location">
    <subcellularLocation>
        <location evidence="1">Cell outer membrane</location>
        <topology evidence="1">Lipid-anchor</topology>
    </subcellularLocation>
</comment>